<evidence type="ECO:0000256" key="4">
    <source>
        <dbReference type="ARBA" id="ARBA00022764"/>
    </source>
</evidence>
<feature type="binding site" evidence="6">
    <location>
        <position position="46"/>
    </location>
    <ligand>
        <name>spermidine</name>
        <dbReference type="ChEBI" id="CHEBI:57834"/>
    </ligand>
</feature>
<evidence type="ECO:0000313" key="9">
    <source>
        <dbReference type="Proteomes" id="UP001178148"/>
    </source>
</evidence>
<dbReference type="GO" id="GO:0019808">
    <property type="term" value="F:polyamine binding"/>
    <property type="evidence" value="ECO:0007669"/>
    <property type="project" value="InterPro"/>
</dbReference>
<dbReference type="SUPFAM" id="SSF53850">
    <property type="entry name" value="Periplasmic binding protein-like II"/>
    <property type="match status" value="1"/>
</dbReference>
<sequence>MNFSNIISIAMVAYVALAHAQITSTVAVAPTAVKKDKQLHFYNWVEYIAPNTLKDFEKKTGIKTSYDVYDSNEVLQGKLLSGKSGFDLVSPSHDFYKAQIRAGAFCKLDKSQLPNWKNLDPVIMKKISSYIDEDNQYGIPYLWGTTGIGYNKEAVEKILGKNAPVDSWALVFEPENMKKLQECGVAFIDAPTEVLPSVIAYLGRPGDSIDIKDYQAAVEKISKVRNYVSYFHSSKNITDLANGDICVAIGWSGDMLMAKERAKDANNGIDIHYSIPKEGAPMWFDMLAIPADASNKNAAHAMLNHLMDPKVIANITNHISYANPTPASKPFINPEIVNNPGIYPGNHVMENLFIYRELPARDKKNRHDLRRYITQQWRKITMGSFDTK</sequence>
<comment type="subcellular location">
    <subcellularLocation>
        <location evidence="1 5">Periplasm</location>
    </subcellularLocation>
</comment>
<proteinExistence type="inferred from homology"/>
<reference evidence="8 9" key="1">
    <citation type="journal article" date="2023" name="bioRxiv">
        <title>An intranuclear bacterial parasite of deep-sea mussels expresses apoptosis inhibitors acquired from its host.</title>
        <authorList>
            <person name="Gonzalez Porras M.A."/>
            <person name="Assie A."/>
            <person name="Tietjen M."/>
            <person name="Violette M."/>
            <person name="Kleiner M."/>
            <person name="Gruber-Vodicka H."/>
            <person name="Dubilier N."/>
            <person name="Leisch N."/>
        </authorList>
    </citation>
    <scope>NUCLEOTIDE SEQUENCE [LARGE SCALE GENOMIC DNA]</scope>
    <source>
        <strain evidence="8">IAP13</strain>
    </source>
</reference>
<dbReference type="PANTHER" id="PTHR30222:SF12">
    <property type="entry name" value="NORSPERMIDINE SENSOR"/>
    <property type="match status" value="1"/>
</dbReference>
<dbReference type="PRINTS" id="PR00909">
    <property type="entry name" value="SPERMDNBNDNG"/>
</dbReference>
<evidence type="ECO:0000256" key="2">
    <source>
        <dbReference type="ARBA" id="ARBA00022448"/>
    </source>
</evidence>
<dbReference type="CDD" id="cd13659">
    <property type="entry name" value="PBP2_PotF"/>
    <property type="match status" value="1"/>
</dbReference>
<gene>
    <name evidence="8" type="ORF">QS748_10370</name>
</gene>
<dbReference type="PIRSF" id="PIRSF019574">
    <property type="entry name" value="Periplasmic_polyamine_BP"/>
    <property type="match status" value="1"/>
</dbReference>
<accession>A0AA90SN44</accession>
<organism evidence="8 9">
    <name type="scientific">Candidatus Endonucleibacter bathymodioli</name>
    <dbReference type="NCBI Taxonomy" id="539814"/>
    <lineage>
        <taxon>Bacteria</taxon>
        <taxon>Pseudomonadati</taxon>
        <taxon>Pseudomonadota</taxon>
        <taxon>Gammaproteobacteria</taxon>
        <taxon>Oceanospirillales</taxon>
        <taxon>Endozoicomonadaceae</taxon>
        <taxon>Candidatus Endonucleibacter</taxon>
    </lineage>
</organism>
<feature type="signal peptide" evidence="7">
    <location>
        <begin position="1"/>
        <end position="20"/>
    </location>
</feature>
<dbReference type="InterPro" id="IPR001188">
    <property type="entry name" value="Sperm_putr-bd"/>
</dbReference>
<name>A0AA90SN44_9GAMM</name>
<dbReference type="Proteomes" id="UP001178148">
    <property type="component" value="Unassembled WGS sequence"/>
</dbReference>
<dbReference type="AlphaFoldDB" id="A0AA90SN44"/>
<evidence type="ECO:0000256" key="6">
    <source>
        <dbReference type="PIRSR" id="PIRSR019574-1"/>
    </source>
</evidence>
<dbReference type="EMBL" id="JASXSV010000016">
    <property type="protein sequence ID" value="MDP0589561.1"/>
    <property type="molecule type" value="Genomic_DNA"/>
</dbReference>
<dbReference type="PANTHER" id="PTHR30222">
    <property type="entry name" value="SPERMIDINE/PUTRESCINE-BINDING PERIPLASMIC PROTEIN"/>
    <property type="match status" value="1"/>
</dbReference>
<protein>
    <recommendedName>
        <fullName evidence="5">Putrescine-binding periplasmic protein</fullName>
    </recommendedName>
</protein>
<evidence type="ECO:0000313" key="8">
    <source>
        <dbReference type="EMBL" id="MDP0589561.1"/>
    </source>
</evidence>
<comment type="caution">
    <text evidence="8">The sequence shown here is derived from an EMBL/GenBank/DDBJ whole genome shotgun (WGS) entry which is preliminary data.</text>
</comment>
<evidence type="ECO:0000256" key="7">
    <source>
        <dbReference type="SAM" id="SignalP"/>
    </source>
</evidence>
<keyword evidence="3 7" id="KW-0732">Signal</keyword>
<evidence type="ECO:0000256" key="5">
    <source>
        <dbReference type="PIRNR" id="PIRNR019574"/>
    </source>
</evidence>
<dbReference type="Gene3D" id="3.40.190.10">
    <property type="entry name" value="Periplasmic binding protein-like II"/>
    <property type="match status" value="2"/>
</dbReference>
<keyword evidence="2 5" id="KW-0813">Transport</keyword>
<keyword evidence="4 5" id="KW-0574">Periplasm</keyword>
<dbReference type="GO" id="GO:0015846">
    <property type="term" value="P:polyamine transport"/>
    <property type="evidence" value="ECO:0007669"/>
    <property type="project" value="InterPro"/>
</dbReference>
<keyword evidence="9" id="KW-1185">Reference proteome</keyword>
<comment type="function">
    <text evidence="5">Required for the activity of the bacterial periplasmic transport system of putrescine.</text>
</comment>
<evidence type="ECO:0000256" key="1">
    <source>
        <dbReference type="ARBA" id="ARBA00004418"/>
    </source>
</evidence>
<evidence type="ECO:0000256" key="3">
    <source>
        <dbReference type="ARBA" id="ARBA00022729"/>
    </source>
</evidence>
<feature type="chain" id="PRO_5041729417" description="Putrescine-binding periplasmic protein" evidence="7">
    <location>
        <begin position="21"/>
        <end position="388"/>
    </location>
</feature>
<comment type="similarity">
    <text evidence="5">Belongs to the bacterial solute-binding protein PotD/PotF family.</text>
</comment>
<dbReference type="GO" id="GO:0042597">
    <property type="term" value="C:periplasmic space"/>
    <property type="evidence" value="ECO:0007669"/>
    <property type="project" value="UniProtKB-SubCell"/>
</dbReference>
<dbReference type="InterPro" id="IPR006059">
    <property type="entry name" value="SBP"/>
</dbReference>
<dbReference type="Pfam" id="PF13416">
    <property type="entry name" value="SBP_bac_8"/>
    <property type="match status" value="1"/>
</dbReference>